<gene>
    <name evidence="2" type="ORF">R5R35_009905</name>
</gene>
<evidence type="ECO:0000313" key="3">
    <source>
        <dbReference type="Proteomes" id="UP001378592"/>
    </source>
</evidence>
<feature type="compositionally biased region" description="Polar residues" evidence="1">
    <location>
        <begin position="217"/>
        <end position="233"/>
    </location>
</feature>
<comment type="caution">
    <text evidence="2">The sequence shown here is derived from an EMBL/GenBank/DDBJ whole genome shotgun (WGS) entry which is preliminary data.</text>
</comment>
<dbReference type="InterPro" id="IPR029195">
    <property type="entry name" value="HCFC1R1"/>
</dbReference>
<feature type="region of interest" description="Disordered" evidence="1">
    <location>
        <begin position="200"/>
        <end position="233"/>
    </location>
</feature>
<dbReference type="PANTHER" id="PTHR16246">
    <property type="entry name" value="HOST CELL FACTOR C1 REGULATOR 1"/>
    <property type="match status" value="1"/>
</dbReference>
<accession>A0AAN9WAF3</accession>
<dbReference type="Pfam" id="PF15810">
    <property type="entry name" value="CCDC117"/>
    <property type="match status" value="1"/>
</dbReference>
<proteinExistence type="predicted"/>
<protein>
    <submittedName>
        <fullName evidence="2">Uncharacterized protein</fullName>
    </submittedName>
</protein>
<dbReference type="AlphaFoldDB" id="A0AAN9WAF3"/>
<dbReference type="Proteomes" id="UP001378592">
    <property type="component" value="Unassembled WGS sequence"/>
</dbReference>
<reference evidence="2 3" key="1">
    <citation type="submission" date="2024-03" db="EMBL/GenBank/DDBJ databases">
        <title>The genome assembly and annotation of the cricket Gryllus longicercus Weissman &amp; Gray.</title>
        <authorList>
            <person name="Szrajer S."/>
            <person name="Gray D."/>
            <person name="Ylla G."/>
        </authorList>
    </citation>
    <scope>NUCLEOTIDE SEQUENCE [LARGE SCALE GENOMIC DNA]</scope>
    <source>
        <strain evidence="2">DAG 2021-001</strain>
        <tissue evidence="2">Whole body minus gut</tissue>
    </source>
</reference>
<evidence type="ECO:0000256" key="1">
    <source>
        <dbReference type="SAM" id="MobiDB-lite"/>
    </source>
</evidence>
<evidence type="ECO:0000313" key="2">
    <source>
        <dbReference type="EMBL" id="KAK7870759.1"/>
    </source>
</evidence>
<dbReference type="PANTHER" id="PTHR16246:SF2">
    <property type="entry name" value="HOST CELL FACTOR C1 REGULATOR 1"/>
    <property type="match status" value="1"/>
</dbReference>
<dbReference type="EMBL" id="JAZDUA010000053">
    <property type="protein sequence ID" value="KAK7870759.1"/>
    <property type="molecule type" value="Genomic_DNA"/>
</dbReference>
<keyword evidence="3" id="KW-1185">Reference proteome</keyword>
<sequence>MQFASSLPSLEPTPRPPASAFGLVTGVNNGEVASSWLQVPPTHMPWGNPAAHQPSIVRFTAEPLDKPGPSGLSASPFGQCKRKIDAEMALPPTKQLITEEKMAAHMRQLHISNSYTSHEESVIGTMASKSESSIVAPTIPAEEQAYKRLVLCEELRQLQSEPLLPQCLLTSVQRPSMALVLWQPPAGKVGDVLSRAAASREEVGEEERRRQQQQQVLSTHYPSASLDNNNTSGTIDLNTVHRFGQSSFGSAADAETMDL</sequence>
<organism evidence="2 3">
    <name type="scientific">Gryllus longicercus</name>
    <dbReference type="NCBI Taxonomy" id="2509291"/>
    <lineage>
        <taxon>Eukaryota</taxon>
        <taxon>Metazoa</taxon>
        <taxon>Ecdysozoa</taxon>
        <taxon>Arthropoda</taxon>
        <taxon>Hexapoda</taxon>
        <taxon>Insecta</taxon>
        <taxon>Pterygota</taxon>
        <taxon>Neoptera</taxon>
        <taxon>Polyneoptera</taxon>
        <taxon>Orthoptera</taxon>
        <taxon>Ensifera</taxon>
        <taxon>Gryllidea</taxon>
        <taxon>Grylloidea</taxon>
        <taxon>Gryllidae</taxon>
        <taxon>Gryllinae</taxon>
        <taxon>Gryllus</taxon>
    </lineage>
</organism>
<feature type="compositionally biased region" description="Basic and acidic residues" evidence="1">
    <location>
        <begin position="200"/>
        <end position="210"/>
    </location>
</feature>
<name>A0AAN9WAF3_9ORTH</name>
<dbReference type="InterPro" id="IPR031630">
    <property type="entry name" value="CCDC117"/>
</dbReference>